<keyword evidence="3" id="KW-0067">ATP-binding</keyword>
<dbReference type="SUPFAM" id="SSF55681">
    <property type="entry name" value="Class II aaRS and biotin synthetases"/>
    <property type="match status" value="1"/>
</dbReference>
<evidence type="ECO:0000256" key="2">
    <source>
        <dbReference type="ARBA" id="ARBA00022741"/>
    </source>
</evidence>
<dbReference type="AlphaFoldDB" id="A0A0G0MV79"/>
<dbReference type="PANTHER" id="PTHR42918">
    <property type="entry name" value="LYSYL-TRNA SYNTHETASE"/>
    <property type="match status" value="1"/>
</dbReference>
<keyword evidence="1" id="KW-0436">Ligase</keyword>
<dbReference type="InterPro" id="IPR006195">
    <property type="entry name" value="aa-tRNA-synth_II"/>
</dbReference>
<name>A0A0G0MV79_9BACT</name>
<dbReference type="PATRIC" id="fig|1618995.3.peg.505"/>
<accession>A0A0G0MV79</accession>
<protein>
    <recommendedName>
        <fullName evidence="4">Aminoacyl-transfer RNA synthetases class-II family profile domain-containing protein</fullName>
    </recommendedName>
</protein>
<comment type="caution">
    <text evidence="5">The sequence shown here is derived from an EMBL/GenBank/DDBJ whole genome shotgun (WGS) entry which is preliminary data.</text>
</comment>
<dbReference type="Gene3D" id="3.30.930.10">
    <property type="entry name" value="Bira Bifunctional Protein, Domain 2"/>
    <property type="match status" value="1"/>
</dbReference>
<dbReference type="InterPro" id="IPR045864">
    <property type="entry name" value="aa-tRNA-synth_II/BPL/LPL"/>
</dbReference>
<dbReference type="GO" id="GO:0006430">
    <property type="term" value="P:lysyl-tRNA aminoacylation"/>
    <property type="evidence" value="ECO:0007669"/>
    <property type="project" value="InterPro"/>
</dbReference>
<feature type="domain" description="Aminoacyl-transfer RNA synthetases class-II family profile" evidence="4">
    <location>
        <begin position="12"/>
        <end position="310"/>
    </location>
</feature>
<evidence type="ECO:0000313" key="5">
    <source>
        <dbReference type="EMBL" id="KKR04341.1"/>
    </source>
</evidence>
<dbReference type="EMBL" id="LBWG01000009">
    <property type="protein sequence ID" value="KKR04341.1"/>
    <property type="molecule type" value="Genomic_DNA"/>
</dbReference>
<evidence type="ECO:0000313" key="6">
    <source>
        <dbReference type="Proteomes" id="UP000033935"/>
    </source>
</evidence>
<gene>
    <name evidence="5" type="ORF">UT30_C0009G0051</name>
</gene>
<reference evidence="5 6" key="1">
    <citation type="journal article" date="2015" name="Nature">
        <title>rRNA introns, odd ribosomes, and small enigmatic genomes across a large radiation of phyla.</title>
        <authorList>
            <person name="Brown C.T."/>
            <person name="Hug L.A."/>
            <person name="Thomas B.C."/>
            <person name="Sharon I."/>
            <person name="Castelle C.J."/>
            <person name="Singh A."/>
            <person name="Wilkins M.J."/>
            <person name="Williams K.H."/>
            <person name="Banfield J.F."/>
        </authorList>
    </citation>
    <scope>NUCLEOTIDE SEQUENCE [LARGE SCALE GENOMIC DNA]</scope>
</reference>
<dbReference type="PANTHER" id="PTHR42918:SF6">
    <property type="entry name" value="ELONGATION FACTOR P--(R)-BETA-LYSINE LIGASE"/>
    <property type="match status" value="1"/>
</dbReference>
<evidence type="ECO:0000256" key="1">
    <source>
        <dbReference type="ARBA" id="ARBA00022598"/>
    </source>
</evidence>
<proteinExistence type="predicted"/>
<dbReference type="GO" id="GO:0004824">
    <property type="term" value="F:lysine-tRNA ligase activity"/>
    <property type="evidence" value="ECO:0007669"/>
    <property type="project" value="InterPro"/>
</dbReference>
<dbReference type="NCBIfam" id="NF006828">
    <property type="entry name" value="PRK09350.1"/>
    <property type="match status" value="1"/>
</dbReference>
<dbReference type="Proteomes" id="UP000033935">
    <property type="component" value="Unassembled WGS sequence"/>
</dbReference>
<dbReference type="NCBIfam" id="TIGR00462">
    <property type="entry name" value="genX"/>
    <property type="match status" value="1"/>
</dbReference>
<dbReference type="GO" id="GO:0005829">
    <property type="term" value="C:cytosol"/>
    <property type="evidence" value="ECO:0007669"/>
    <property type="project" value="TreeGrafter"/>
</dbReference>
<keyword evidence="2" id="KW-0547">Nucleotide-binding</keyword>
<dbReference type="PROSITE" id="PS50862">
    <property type="entry name" value="AA_TRNA_LIGASE_II"/>
    <property type="match status" value="1"/>
</dbReference>
<evidence type="ECO:0000259" key="4">
    <source>
        <dbReference type="PROSITE" id="PS50862"/>
    </source>
</evidence>
<dbReference type="Pfam" id="PF00152">
    <property type="entry name" value="tRNA-synt_2"/>
    <property type="match status" value="1"/>
</dbReference>
<dbReference type="InterPro" id="IPR004525">
    <property type="entry name" value="EpmA"/>
</dbReference>
<evidence type="ECO:0000256" key="3">
    <source>
        <dbReference type="ARBA" id="ARBA00022840"/>
    </source>
</evidence>
<dbReference type="GO" id="GO:0005524">
    <property type="term" value="F:ATP binding"/>
    <property type="evidence" value="ECO:0007669"/>
    <property type="project" value="UniProtKB-KW"/>
</dbReference>
<dbReference type="GO" id="GO:0000049">
    <property type="term" value="F:tRNA binding"/>
    <property type="evidence" value="ECO:0007669"/>
    <property type="project" value="TreeGrafter"/>
</dbReference>
<dbReference type="InterPro" id="IPR004364">
    <property type="entry name" value="Aa-tRNA-synt_II"/>
</dbReference>
<organism evidence="5 6">
    <name type="scientific">Candidatus Uhrbacteria bacterium GW2011_GWF2_39_13</name>
    <dbReference type="NCBI Taxonomy" id="1618995"/>
    <lineage>
        <taxon>Bacteria</taxon>
        <taxon>Candidatus Uhriibacteriota</taxon>
    </lineage>
</organism>
<sequence length="316" mass="37259">MNHRLKRIAQERQEMNERIRLFFRERGYLEVETPILVASPGMEPNLTPFETVILEPNRKKHQAALITSPEYSMKKLLGNGFEKIFTITKVFRNEESLGGMHNPEFTMLEWYQQGADYHACMDETQELLQVLGFQHPIERVRLRDLFLERVQIDLDHIDEKGLQEVCQTHGIIWDHSDTLSDLFYRLFLEKIEPTFKGRNLFVYDYPYYQAALAALTPDARYGQRFELYLNGLELCNGFTELNDAVQQRERFNEEALERQKLEKPVFPIDEELLRLLPSMHTPTFGNALGIDRLHMALKGYTRIQETLLFPGDYLFY</sequence>